<dbReference type="EMBL" id="FNUY01000003">
    <property type="protein sequence ID" value="SEG07893.1"/>
    <property type="molecule type" value="Genomic_DNA"/>
</dbReference>
<accession>A0A1H5X8D3</accession>
<keyword evidence="2" id="KW-1133">Transmembrane helix</keyword>
<dbReference type="AlphaFoldDB" id="A0A1H5X8D3"/>
<name>A0A1H5X8D3_9HYPH</name>
<sequence>MCVSAEYEGFAFYIFTAAVALIYFSLVARILKSAKGKAVDPTPYEASVLLVGVGLPTLGGLKLRSTGNTEIDRRLLSATKAKLAWLSLMTSLLGLVAMLAIFNCQIRAMQSAAQRLAAFEIEAQAASVHNGRQAASSQDFASPSTSGARLLQTCA</sequence>
<evidence type="ECO:0000256" key="1">
    <source>
        <dbReference type="SAM" id="MobiDB-lite"/>
    </source>
</evidence>
<evidence type="ECO:0000313" key="4">
    <source>
        <dbReference type="Proteomes" id="UP000236743"/>
    </source>
</evidence>
<proteinExistence type="predicted"/>
<protein>
    <submittedName>
        <fullName evidence="3">Uncharacterized protein</fullName>
    </submittedName>
</protein>
<feature type="transmembrane region" description="Helical" evidence="2">
    <location>
        <begin position="83"/>
        <end position="102"/>
    </location>
</feature>
<keyword evidence="4" id="KW-1185">Reference proteome</keyword>
<organism evidence="3 4">
    <name type="scientific">Bosea lathyri</name>
    <dbReference type="NCBI Taxonomy" id="1036778"/>
    <lineage>
        <taxon>Bacteria</taxon>
        <taxon>Pseudomonadati</taxon>
        <taxon>Pseudomonadota</taxon>
        <taxon>Alphaproteobacteria</taxon>
        <taxon>Hyphomicrobiales</taxon>
        <taxon>Boseaceae</taxon>
        <taxon>Bosea</taxon>
    </lineage>
</organism>
<keyword evidence="2" id="KW-0472">Membrane</keyword>
<reference evidence="3 4" key="1">
    <citation type="submission" date="2016-10" db="EMBL/GenBank/DDBJ databases">
        <authorList>
            <person name="de Groot N.N."/>
        </authorList>
    </citation>
    <scope>NUCLEOTIDE SEQUENCE [LARGE SCALE GENOMIC DNA]</scope>
    <source>
        <strain evidence="3 4">DSM 26656</strain>
    </source>
</reference>
<keyword evidence="2" id="KW-0812">Transmembrane</keyword>
<feature type="transmembrane region" description="Helical" evidence="2">
    <location>
        <begin position="43"/>
        <end position="63"/>
    </location>
</feature>
<feature type="transmembrane region" description="Helical" evidence="2">
    <location>
        <begin position="12"/>
        <end position="31"/>
    </location>
</feature>
<gene>
    <name evidence="3" type="ORF">SAMN04488115_103132</name>
</gene>
<feature type="compositionally biased region" description="Polar residues" evidence="1">
    <location>
        <begin position="136"/>
        <end position="147"/>
    </location>
</feature>
<feature type="region of interest" description="Disordered" evidence="1">
    <location>
        <begin position="136"/>
        <end position="155"/>
    </location>
</feature>
<dbReference type="Proteomes" id="UP000236743">
    <property type="component" value="Unassembled WGS sequence"/>
</dbReference>
<dbReference type="RefSeq" id="WP_103871997.1">
    <property type="nucleotide sequence ID" value="NZ_FNUY01000003.1"/>
</dbReference>
<evidence type="ECO:0000313" key="3">
    <source>
        <dbReference type="EMBL" id="SEG07893.1"/>
    </source>
</evidence>
<evidence type="ECO:0000256" key="2">
    <source>
        <dbReference type="SAM" id="Phobius"/>
    </source>
</evidence>